<dbReference type="PANTHER" id="PTHR38662:SF1">
    <property type="entry name" value="COBALT TRANSPORT PROTEIN CBIN"/>
    <property type="match status" value="1"/>
</dbReference>
<evidence type="ECO:0000256" key="7">
    <source>
        <dbReference type="ARBA" id="ARBA00023065"/>
    </source>
</evidence>
<dbReference type="PANTHER" id="PTHR38662">
    <property type="entry name" value="COBALT TRANSPORT PROTEIN CBIN"/>
    <property type="match status" value="1"/>
</dbReference>
<keyword evidence="3 10" id="KW-1003">Cell membrane</keyword>
<evidence type="ECO:0000313" key="13">
    <source>
        <dbReference type="Proteomes" id="UP001597413"/>
    </source>
</evidence>
<evidence type="ECO:0000256" key="9">
    <source>
        <dbReference type="ARBA" id="ARBA00023285"/>
    </source>
</evidence>
<evidence type="ECO:0000256" key="1">
    <source>
        <dbReference type="ARBA" id="ARBA00022426"/>
    </source>
</evidence>
<keyword evidence="9 10" id="KW-0170">Cobalt</keyword>
<evidence type="ECO:0000256" key="6">
    <source>
        <dbReference type="ARBA" id="ARBA00022989"/>
    </source>
</evidence>
<dbReference type="EMBL" id="JBHUIX010000019">
    <property type="protein sequence ID" value="MFD2175731.1"/>
    <property type="molecule type" value="Genomic_DNA"/>
</dbReference>
<organism evidence="12 13">
    <name type="scientific">Rhodobacter lacus</name>
    <dbReference type="NCBI Taxonomy" id="1641972"/>
    <lineage>
        <taxon>Bacteria</taxon>
        <taxon>Pseudomonadati</taxon>
        <taxon>Pseudomonadota</taxon>
        <taxon>Alphaproteobacteria</taxon>
        <taxon>Rhodobacterales</taxon>
        <taxon>Rhodobacter group</taxon>
        <taxon>Rhodobacter</taxon>
    </lineage>
</organism>
<evidence type="ECO:0000256" key="11">
    <source>
        <dbReference type="SAM" id="MobiDB-lite"/>
    </source>
</evidence>
<evidence type="ECO:0000256" key="2">
    <source>
        <dbReference type="ARBA" id="ARBA00022448"/>
    </source>
</evidence>
<feature type="transmembrane region" description="Helical" evidence="10">
    <location>
        <begin position="64"/>
        <end position="81"/>
    </location>
</feature>
<comment type="pathway">
    <text evidence="10">Cofactor biosynthesis; adenosylcobalamin biosynthesis.</text>
</comment>
<comment type="subunit">
    <text evidence="10">Forms an energy-coupling factor (ECF) transporter complex composed of an ATP-binding protein (A component, CbiO), a transmembrane protein (T component, CbiQ) and 2 possible substrate-capture proteins (S components, CbiM and CbiN) of unknown stoichimetry.</text>
</comment>
<keyword evidence="4 10" id="KW-0169">Cobalamin biosynthesis</keyword>
<keyword evidence="1 10" id="KW-0171">Cobalt transport</keyword>
<comment type="caution">
    <text evidence="12">The sequence shown here is derived from an EMBL/GenBank/DDBJ whole genome shotgun (WGS) entry which is preliminary data.</text>
</comment>
<comment type="function">
    <text evidence="10">Part of the energy-coupling factor (ECF) transporter complex CbiMNOQ involved in cobalt import.</text>
</comment>
<dbReference type="NCBIfam" id="TIGR01165">
    <property type="entry name" value="cbiN"/>
    <property type="match status" value="1"/>
</dbReference>
<dbReference type="InterPro" id="IPR003705">
    <property type="entry name" value="CbiN"/>
</dbReference>
<gene>
    <name evidence="10" type="primary">cbiN</name>
    <name evidence="12" type="ORF">ACFSM0_16685</name>
</gene>
<keyword evidence="7 10" id="KW-0406">Ion transport</keyword>
<keyword evidence="8 10" id="KW-0472">Membrane</keyword>
<evidence type="ECO:0000256" key="3">
    <source>
        <dbReference type="ARBA" id="ARBA00022475"/>
    </source>
</evidence>
<reference evidence="13" key="1">
    <citation type="journal article" date="2019" name="Int. J. Syst. Evol. Microbiol.">
        <title>The Global Catalogue of Microorganisms (GCM) 10K type strain sequencing project: providing services to taxonomists for standard genome sequencing and annotation.</title>
        <authorList>
            <consortium name="The Broad Institute Genomics Platform"/>
            <consortium name="The Broad Institute Genome Sequencing Center for Infectious Disease"/>
            <person name="Wu L."/>
            <person name="Ma J."/>
        </authorList>
    </citation>
    <scope>NUCLEOTIDE SEQUENCE [LARGE SCALE GENOMIC DNA]</scope>
    <source>
        <strain evidence="13">CCUG 55131</strain>
    </source>
</reference>
<keyword evidence="2 10" id="KW-0813">Transport</keyword>
<name>A0ABW5ACZ7_9RHOB</name>
<dbReference type="Pfam" id="PF02553">
    <property type="entry name" value="CbiN"/>
    <property type="match status" value="1"/>
</dbReference>
<proteinExistence type="inferred from homology"/>
<keyword evidence="5 10" id="KW-0812">Transmembrane</keyword>
<dbReference type="HAMAP" id="MF_00330">
    <property type="entry name" value="CbiN"/>
    <property type="match status" value="1"/>
</dbReference>
<comment type="subcellular location">
    <subcellularLocation>
        <location evidence="10">Cell membrane</location>
        <topology evidence="10">Multi-pass membrane protein</topology>
    </subcellularLocation>
</comment>
<dbReference type="NCBIfam" id="NF002780">
    <property type="entry name" value="PRK02898.1"/>
    <property type="match status" value="1"/>
</dbReference>
<accession>A0ABW5ACZ7</accession>
<dbReference type="RefSeq" id="WP_377393106.1">
    <property type="nucleotide sequence ID" value="NZ_JBHUIX010000019.1"/>
</dbReference>
<keyword evidence="13" id="KW-1185">Reference proteome</keyword>
<sequence>MLRNRTLWLGLGVVVLAIVPLFIGGDFGGADGAAAELIEAENPGFVPWANPLWEPPSGEIESMLFALQAALGALVIGYVIGRRHERSKGTAGARPARPAPGRPTPGQDAA</sequence>
<keyword evidence="6 10" id="KW-1133">Transmembrane helix</keyword>
<evidence type="ECO:0000256" key="10">
    <source>
        <dbReference type="HAMAP-Rule" id="MF_00330"/>
    </source>
</evidence>
<dbReference type="Proteomes" id="UP001597413">
    <property type="component" value="Unassembled WGS sequence"/>
</dbReference>
<evidence type="ECO:0000256" key="4">
    <source>
        <dbReference type="ARBA" id="ARBA00022573"/>
    </source>
</evidence>
<evidence type="ECO:0000313" key="12">
    <source>
        <dbReference type="EMBL" id="MFD2175731.1"/>
    </source>
</evidence>
<evidence type="ECO:0000256" key="5">
    <source>
        <dbReference type="ARBA" id="ARBA00022692"/>
    </source>
</evidence>
<comment type="similarity">
    <text evidence="10">Belongs to the CbiN family.</text>
</comment>
<comment type="caution">
    <text evidence="10">Lacks conserved residue(s) required for the propagation of feature annotation.</text>
</comment>
<feature type="region of interest" description="Disordered" evidence="11">
    <location>
        <begin position="86"/>
        <end position="110"/>
    </location>
</feature>
<evidence type="ECO:0000256" key="8">
    <source>
        <dbReference type="ARBA" id="ARBA00023136"/>
    </source>
</evidence>
<protein>
    <recommendedName>
        <fullName evidence="10">Cobalt transport protein CbiN</fullName>
    </recommendedName>
    <alternativeName>
        <fullName evidence="10">Energy-coupling factor transporter probable substrate-capture protein CbiN</fullName>
        <shortName evidence="10">ECF transporter S component CbiN</shortName>
    </alternativeName>
</protein>